<name>A0ABW5C7Q8_9PROT</name>
<accession>A0ABW5C7Q8</accession>
<protein>
    <recommendedName>
        <fullName evidence="4">YtxH-like protein</fullName>
    </recommendedName>
</protein>
<evidence type="ECO:0000313" key="2">
    <source>
        <dbReference type="EMBL" id="MFD2232347.1"/>
    </source>
</evidence>
<feature type="region of interest" description="Disordered" evidence="1">
    <location>
        <begin position="66"/>
        <end position="95"/>
    </location>
</feature>
<gene>
    <name evidence="2" type="ORF">ACFSNB_00865</name>
</gene>
<sequence length="95" mass="9480">MHPVLMFSAGLLTGIVGIRLAKKAGTSATAHDLGEKTRHGVGQARDGLRQATVDGLAAVERASASLRGRLESPPAADAPAPGADEAKPAGDGAKS</sequence>
<evidence type="ECO:0008006" key="4">
    <source>
        <dbReference type="Google" id="ProtNLM"/>
    </source>
</evidence>
<feature type="compositionally biased region" description="Low complexity" evidence="1">
    <location>
        <begin position="73"/>
        <end position="83"/>
    </location>
</feature>
<evidence type="ECO:0000256" key="1">
    <source>
        <dbReference type="SAM" id="MobiDB-lite"/>
    </source>
</evidence>
<dbReference type="Proteomes" id="UP001597296">
    <property type="component" value="Unassembled WGS sequence"/>
</dbReference>
<proteinExistence type="predicted"/>
<reference evidence="3" key="1">
    <citation type="journal article" date="2019" name="Int. J. Syst. Evol. Microbiol.">
        <title>The Global Catalogue of Microorganisms (GCM) 10K type strain sequencing project: providing services to taxonomists for standard genome sequencing and annotation.</title>
        <authorList>
            <consortium name="The Broad Institute Genomics Platform"/>
            <consortium name="The Broad Institute Genome Sequencing Center for Infectious Disease"/>
            <person name="Wu L."/>
            <person name="Ma J."/>
        </authorList>
    </citation>
    <scope>NUCLEOTIDE SEQUENCE [LARGE SCALE GENOMIC DNA]</scope>
    <source>
        <strain evidence="3">KCTC 15012</strain>
    </source>
</reference>
<dbReference type="EMBL" id="JBHUIY010000001">
    <property type="protein sequence ID" value="MFD2232347.1"/>
    <property type="molecule type" value="Genomic_DNA"/>
</dbReference>
<organism evidence="2 3">
    <name type="scientific">Phaeospirillum tilakii</name>
    <dbReference type="NCBI Taxonomy" id="741673"/>
    <lineage>
        <taxon>Bacteria</taxon>
        <taxon>Pseudomonadati</taxon>
        <taxon>Pseudomonadota</taxon>
        <taxon>Alphaproteobacteria</taxon>
        <taxon>Rhodospirillales</taxon>
        <taxon>Rhodospirillaceae</taxon>
        <taxon>Phaeospirillum</taxon>
    </lineage>
</organism>
<feature type="compositionally biased region" description="Basic and acidic residues" evidence="1">
    <location>
        <begin position="84"/>
        <end position="95"/>
    </location>
</feature>
<evidence type="ECO:0000313" key="3">
    <source>
        <dbReference type="Proteomes" id="UP001597296"/>
    </source>
</evidence>
<dbReference type="RefSeq" id="WP_377313584.1">
    <property type="nucleotide sequence ID" value="NZ_JBHUIY010000001.1"/>
</dbReference>
<keyword evidence="3" id="KW-1185">Reference proteome</keyword>
<feature type="region of interest" description="Disordered" evidence="1">
    <location>
        <begin position="26"/>
        <end position="48"/>
    </location>
</feature>
<comment type="caution">
    <text evidence="2">The sequence shown here is derived from an EMBL/GenBank/DDBJ whole genome shotgun (WGS) entry which is preliminary data.</text>
</comment>